<evidence type="ECO:0000256" key="7">
    <source>
        <dbReference type="ARBA" id="ARBA00023002"/>
    </source>
</evidence>
<dbReference type="HOGENOM" id="CLU_029393_1_2_1"/>
<comment type="catalytic activity">
    <reaction evidence="9">
        <text>N(6)-[(R)-lipoyl]-L-lysyl-[protein] + 3-methyl-2-oxobutanoate + H(+) = N(6)-[(R)-S(8)-2-methylpropanoyldihydrolipoyl]-L-lysyl-[protein] + CO2</text>
        <dbReference type="Rhea" id="RHEA:13457"/>
        <dbReference type="Rhea" id="RHEA-COMP:10474"/>
        <dbReference type="Rhea" id="RHEA-COMP:10497"/>
        <dbReference type="ChEBI" id="CHEBI:11851"/>
        <dbReference type="ChEBI" id="CHEBI:15378"/>
        <dbReference type="ChEBI" id="CHEBI:16526"/>
        <dbReference type="ChEBI" id="CHEBI:83099"/>
        <dbReference type="ChEBI" id="CHEBI:83142"/>
        <dbReference type="EC" id="1.2.4.4"/>
    </reaction>
</comment>
<dbReference type="EMBL" id="KN832876">
    <property type="protein sequence ID" value="KIN01232.1"/>
    <property type="molecule type" value="Genomic_DNA"/>
</dbReference>
<dbReference type="InterPro" id="IPR050771">
    <property type="entry name" value="Alpha-ketoacid_DH_E1_comp"/>
</dbReference>
<keyword evidence="9" id="KW-0786">Thiamine pyrophosphate</keyword>
<dbReference type="OrthoDB" id="3845at2759"/>
<dbReference type="FunFam" id="3.40.50.970:FF:000015">
    <property type="entry name" value="2-oxoisovalerate dehydrogenase subunit alpha"/>
    <property type="match status" value="1"/>
</dbReference>
<dbReference type="EC" id="1.2.4.4" evidence="9"/>
<evidence type="ECO:0000256" key="5">
    <source>
        <dbReference type="ARBA" id="ARBA00022946"/>
    </source>
</evidence>
<dbReference type="GO" id="GO:0003863">
    <property type="term" value="F:branched-chain 2-oxo acid dehydrogenase activity"/>
    <property type="evidence" value="ECO:0007669"/>
    <property type="project" value="UniProtKB-EC"/>
</dbReference>
<evidence type="ECO:0000256" key="6">
    <source>
        <dbReference type="ARBA" id="ARBA00022958"/>
    </source>
</evidence>
<evidence type="ECO:0000256" key="4">
    <source>
        <dbReference type="ARBA" id="ARBA00022723"/>
    </source>
</evidence>
<evidence type="ECO:0000256" key="9">
    <source>
        <dbReference type="RuleBase" id="RU365014"/>
    </source>
</evidence>
<sequence length="420" mass="46762">MRSQKYGARLLRAQSAAVQPHLRFSQRWSSSISQKPGAAGVRFPGAVDSKFTSAISFEQPSTYPAMQTYRAMSPDGDIISPTVTPPSDSEALTLYENMVAVSIMDVIMFDAQRQGRLSFYMTSQGEEGTCVGSASALEKEDVIFNPGRGRNMPVHYGSKELNIHTISSPLATQIPQAAGAAYALKMQRLADPNIPPRIVACYFGEGAASEGDFHAALNIAATRSCPVVFICRNNGYAISTPTLEQYRGDGIASRGTGYGIDTIRVDGNDIWAVREATKRARELALTDGGKPVLIEAMSYRISHHSTSDDSFAYRARVEVEDWKRRDNPITRLRKYLEKKGLWDDEKEKDARGRIRKEVLKAFSEAEKEKKPPLRSMFEDIYEEITPETRRQMEELKGVIDRYPEEYNVGEFVGGKDSLSK</sequence>
<dbReference type="PANTHER" id="PTHR43380:SF1">
    <property type="entry name" value="2-OXOISOVALERATE DEHYDROGENASE SUBUNIT ALPHA, MITOCHONDRIAL"/>
    <property type="match status" value="1"/>
</dbReference>
<evidence type="ECO:0000313" key="12">
    <source>
        <dbReference type="Proteomes" id="UP000054321"/>
    </source>
</evidence>
<dbReference type="STRING" id="913774.A0A0C3HFX7"/>
<dbReference type="GO" id="GO:0046872">
    <property type="term" value="F:metal ion binding"/>
    <property type="evidence" value="ECO:0007669"/>
    <property type="project" value="UniProtKB-KW"/>
</dbReference>
<reference evidence="12" key="2">
    <citation type="submission" date="2015-01" db="EMBL/GenBank/DDBJ databases">
        <title>Evolutionary Origins and Diversification of the Mycorrhizal Mutualists.</title>
        <authorList>
            <consortium name="DOE Joint Genome Institute"/>
            <consortium name="Mycorrhizal Genomics Consortium"/>
            <person name="Kohler A."/>
            <person name="Kuo A."/>
            <person name="Nagy L.G."/>
            <person name="Floudas D."/>
            <person name="Copeland A."/>
            <person name="Barry K.W."/>
            <person name="Cichocki N."/>
            <person name="Veneault-Fourrey C."/>
            <person name="LaButti K."/>
            <person name="Lindquist E.A."/>
            <person name="Lipzen A."/>
            <person name="Lundell T."/>
            <person name="Morin E."/>
            <person name="Murat C."/>
            <person name="Riley R."/>
            <person name="Ohm R."/>
            <person name="Sun H."/>
            <person name="Tunlid A."/>
            <person name="Henrissat B."/>
            <person name="Grigoriev I.V."/>
            <person name="Hibbett D.S."/>
            <person name="Martin F."/>
        </authorList>
    </citation>
    <scope>NUCLEOTIDE SEQUENCE [LARGE SCALE GENOMIC DNA]</scope>
    <source>
        <strain evidence="12">Zn</strain>
    </source>
</reference>
<evidence type="ECO:0000256" key="2">
    <source>
        <dbReference type="ARBA" id="ARBA00004305"/>
    </source>
</evidence>
<comment type="cofactor">
    <cofactor evidence="1 9">
        <name>thiamine diphosphate</name>
        <dbReference type="ChEBI" id="CHEBI:58937"/>
    </cofactor>
</comment>
<dbReference type="Pfam" id="PF00676">
    <property type="entry name" value="E1_dh"/>
    <property type="match status" value="2"/>
</dbReference>
<name>A0A0C3HFX7_OIDMZ</name>
<dbReference type="Proteomes" id="UP000054321">
    <property type="component" value="Unassembled WGS sequence"/>
</dbReference>
<accession>A0A0C3HFX7</accession>
<dbReference type="AlphaFoldDB" id="A0A0C3HFX7"/>
<keyword evidence="4" id="KW-0479">Metal-binding</keyword>
<evidence type="ECO:0000256" key="3">
    <source>
        <dbReference type="ARBA" id="ARBA00008646"/>
    </source>
</evidence>
<dbReference type="InterPro" id="IPR001017">
    <property type="entry name" value="DH_E1"/>
</dbReference>
<comment type="function">
    <text evidence="9">The branched-chain alpha-keto dehydrogenase complex catalyzes the overall conversion of alpha-keto acids to acyl-CoA and CO(2). It contains multiple copies of three enzymatic components: branched-chain alpha-keto acid decarboxylase (E1), lipoamide acyltransferase (E2) and lipoamide dehydrogenase (E3).</text>
</comment>
<feature type="domain" description="Dehydrogenase E1 component" evidence="10">
    <location>
        <begin position="96"/>
        <end position="145"/>
    </location>
</feature>
<keyword evidence="5" id="KW-0809">Transit peptide</keyword>
<evidence type="ECO:0000256" key="1">
    <source>
        <dbReference type="ARBA" id="ARBA00001964"/>
    </source>
</evidence>
<evidence type="ECO:0000313" key="11">
    <source>
        <dbReference type="EMBL" id="KIN01232.1"/>
    </source>
</evidence>
<keyword evidence="6" id="KW-0630">Potassium</keyword>
<dbReference type="GO" id="GO:0005759">
    <property type="term" value="C:mitochondrial matrix"/>
    <property type="evidence" value="ECO:0007669"/>
    <property type="project" value="UniProtKB-SubCell"/>
</dbReference>
<organism evidence="11 12">
    <name type="scientific">Oidiodendron maius (strain Zn)</name>
    <dbReference type="NCBI Taxonomy" id="913774"/>
    <lineage>
        <taxon>Eukaryota</taxon>
        <taxon>Fungi</taxon>
        <taxon>Dikarya</taxon>
        <taxon>Ascomycota</taxon>
        <taxon>Pezizomycotina</taxon>
        <taxon>Leotiomycetes</taxon>
        <taxon>Leotiomycetes incertae sedis</taxon>
        <taxon>Myxotrichaceae</taxon>
        <taxon>Oidiodendron</taxon>
    </lineage>
</organism>
<evidence type="ECO:0000256" key="8">
    <source>
        <dbReference type="ARBA" id="ARBA00023128"/>
    </source>
</evidence>
<evidence type="ECO:0000259" key="10">
    <source>
        <dbReference type="Pfam" id="PF00676"/>
    </source>
</evidence>
<dbReference type="InterPro" id="IPR029061">
    <property type="entry name" value="THDP-binding"/>
</dbReference>
<keyword evidence="8" id="KW-0496">Mitochondrion</keyword>
<gene>
    <name evidence="11" type="ORF">OIDMADRAFT_123217</name>
</gene>
<feature type="domain" description="Dehydrogenase E1 component" evidence="10">
    <location>
        <begin position="147"/>
        <end position="372"/>
    </location>
</feature>
<reference evidence="11 12" key="1">
    <citation type="submission" date="2014-04" db="EMBL/GenBank/DDBJ databases">
        <authorList>
            <consortium name="DOE Joint Genome Institute"/>
            <person name="Kuo A."/>
            <person name="Martino E."/>
            <person name="Perotto S."/>
            <person name="Kohler A."/>
            <person name="Nagy L.G."/>
            <person name="Floudas D."/>
            <person name="Copeland A."/>
            <person name="Barry K.W."/>
            <person name="Cichocki N."/>
            <person name="Veneault-Fourrey C."/>
            <person name="LaButti K."/>
            <person name="Lindquist E.A."/>
            <person name="Lipzen A."/>
            <person name="Lundell T."/>
            <person name="Morin E."/>
            <person name="Murat C."/>
            <person name="Sun H."/>
            <person name="Tunlid A."/>
            <person name="Henrissat B."/>
            <person name="Grigoriev I.V."/>
            <person name="Hibbett D.S."/>
            <person name="Martin F."/>
            <person name="Nordberg H.P."/>
            <person name="Cantor M.N."/>
            <person name="Hua S.X."/>
        </authorList>
    </citation>
    <scope>NUCLEOTIDE SEQUENCE [LARGE SCALE GENOMIC DNA]</scope>
    <source>
        <strain evidence="11 12">Zn</strain>
    </source>
</reference>
<comment type="similarity">
    <text evidence="3 9">Belongs to the BCKDHA family.</text>
</comment>
<dbReference type="GO" id="GO:0009083">
    <property type="term" value="P:branched-chain amino acid catabolic process"/>
    <property type="evidence" value="ECO:0007669"/>
    <property type="project" value="TreeGrafter"/>
</dbReference>
<proteinExistence type="inferred from homology"/>
<dbReference type="SUPFAM" id="SSF52518">
    <property type="entry name" value="Thiamin diphosphate-binding fold (THDP-binding)"/>
    <property type="match status" value="1"/>
</dbReference>
<protein>
    <recommendedName>
        <fullName evidence="9">2-oxoisovalerate dehydrogenase subunit alpha</fullName>
        <ecNumber evidence="9">1.2.4.4</ecNumber>
    </recommendedName>
    <alternativeName>
        <fullName evidence="9">Branched-chain alpha-keto acid dehydrogenase E1 component alpha chain</fullName>
    </alternativeName>
</protein>
<keyword evidence="7 9" id="KW-0560">Oxidoreductase</keyword>
<dbReference type="PANTHER" id="PTHR43380">
    <property type="entry name" value="2-OXOISOVALERATE DEHYDROGENASE SUBUNIT ALPHA, MITOCHONDRIAL"/>
    <property type="match status" value="1"/>
</dbReference>
<dbReference type="CDD" id="cd02000">
    <property type="entry name" value="TPP_E1_PDC_ADC_BCADC"/>
    <property type="match status" value="1"/>
</dbReference>
<dbReference type="InParanoid" id="A0A0C3HFX7"/>
<dbReference type="Gene3D" id="3.40.50.970">
    <property type="match status" value="1"/>
</dbReference>
<keyword evidence="12" id="KW-1185">Reference proteome</keyword>
<comment type="subcellular location">
    <subcellularLocation>
        <location evidence="2">Mitochondrion matrix</location>
    </subcellularLocation>
</comment>